<dbReference type="PRINTS" id="PR00038">
    <property type="entry name" value="HTHLUXR"/>
</dbReference>
<dbReference type="Pfam" id="PF00196">
    <property type="entry name" value="GerE"/>
    <property type="match status" value="1"/>
</dbReference>
<feature type="region of interest" description="Disordered" evidence="3">
    <location>
        <begin position="928"/>
        <end position="948"/>
    </location>
</feature>
<evidence type="ECO:0000256" key="1">
    <source>
        <dbReference type="ARBA" id="ARBA00022741"/>
    </source>
</evidence>
<protein>
    <submittedName>
        <fullName evidence="5">AAA family ATPase</fullName>
    </submittedName>
</protein>
<feature type="domain" description="HTH luxR-type" evidence="4">
    <location>
        <begin position="941"/>
        <end position="1006"/>
    </location>
</feature>
<dbReference type="PROSITE" id="PS50043">
    <property type="entry name" value="HTH_LUXR_2"/>
    <property type="match status" value="1"/>
</dbReference>
<dbReference type="InterPro" id="IPR041664">
    <property type="entry name" value="AAA_16"/>
</dbReference>
<comment type="caution">
    <text evidence="5">The sequence shown here is derived from an EMBL/GenBank/DDBJ whole genome shotgun (WGS) entry which is preliminary data.</text>
</comment>
<evidence type="ECO:0000313" key="5">
    <source>
        <dbReference type="EMBL" id="MEQ0565348.1"/>
    </source>
</evidence>
<dbReference type="CDD" id="cd06170">
    <property type="entry name" value="LuxR_C_like"/>
    <property type="match status" value="1"/>
</dbReference>
<reference evidence="5 6" key="1">
    <citation type="submission" date="2024-05" db="EMBL/GenBank/DDBJ databases">
        <authorList>
            <person name="Zhao H."/>
            <person name="Xu Y."/>
            <person name="Lin S."/>
            <person name="Spain J.C."/>
            <person name="Zhou N.-Y."/>
        </authorList>
    </citation>
    <scope>NUCLEOTIDE SEQUENCE [LARGE SCALE GENOMIC DNA]</scope>
    <source>
        <strain evidence="5 6">NEAU-NG30</strain>
    </source>
</reference>
<dbReference type="EMBL" id="JBDZYD010000019">
    <property type="protein sequence ID" value="MEQ0565348.1"/>
    <property type="molecule type" value="Genomic_DNA"/>
</dbReference>
<feature type="region of interest" description="Disordered" evidence="3">
    <location>
        <begin position="310"/>
        <end position="342"/>
    </location>
</feature>
<dbReference type="InterPro" id="IPR016032">
    <property type="entry name" value="Sig_transdc_resp-reg_C-effctor"/>
</dbReference>
<keyword evidence="2" id="KW-0067">ATP-binding</keyword>
<dbReference type="SUPFAM" id="SSF52540">
    <property type="entry name" value="P-loop containing nucleoside triphosphate hydrolases"/>
    <property type="match status" value="1"/>
</dbReference>
<feature type="region of interest" description="Disordered" evidence="3">
    <location>
        <begin position="354"/>
        <end position="391"/>
    </location>
</feature>
<evidence type="ECO:0000256" key="3">
    <source>
        <dbReference type="SAM" id="MobiDB-lite"/>
    </source>
</evidence>
<dbReference type="Proteomes" id="UP001440984">
    <property type="component" value="Unassembled WGS sequence"/>
</dbReference>
<dbReference type="Gene3D" id="1.10.10.10">
    <property type="entry name" value="Winged helix-like DNA-binding domain superfamily/Winged helix DNA-binding domain"/>
    <property type="match status" value="1"/>
</dbReference>
<evidence type="ECO:0000256" key="2">
    <source>
        <dbReference type="ARBA" id="ARBA00022840"/>
    </source>
</evidence>
<dbReference type="PANTHER" id="PTHR16305:SF35">
    <property type="entry name" value="TRANSCRIPTIONAL ACTIVATOR DOMAIN"/>
    <property type="match status" value="1"/>
</dbReference>
<keyword evidence="6" id="KW-1185">Reference proteome</keyword>
<sequence>MALHGRDTELKELGELVDGPEDRSGVVIRGEAGIGKSALVAETAAAASVAGLRVLRTAGAEAERNLAYAGLHQLLYPVRAGIADLPSPQRDALRTALGLADGASPSAYLVGLAALTLLAEEAAAKPLLLVAEDVHWLDRASADVLAFVARRIENEPIILLATLRDGTESPLLDAGLAAMTLDRLPADAAADLLDAVAPRLAPAVRTRVLTEAAGHPLALTELPAALAQLDGLDPVLPLTERLERTFTTRVAALPDETRTALLVAALNETTSVAETLTATAALLGTAADLPETGAGRLGAGELGAAGPPVTGAGRLAAGEPGAAGPPVTGAGRLGAGERGAAGPPVTGVGRLGAGELGTADLPEPGAARPAAGEPGAAELPETGAAPGRTAAQPTVDPAILAPAVDARLVDLAAGVVTFRHPLMRSAIPAAASPLDRRRAHLALADALAGEPDRRAWHRAAATDGPDETVAADLERTAERARYRGGAAAAIAALEQAARLSPEPGVRADRLLRAAGLAVDSGRRETAERLVHDARPADARRRATASRLLSEFEDGVREDPSRVAELAVTAAETAADGQYDAALRILWSAAMRCFWTEPGAAARRALLDVADRLPVPDDDPRIVAVTAYVAPFERGEAVLGKLRQLAARTGADPEIDRYLGSAALQVGAFDLAARFSAAAAPGLRAQGRLGLLPRALAVLAWSRVRLGDLAGAVPAAAEAARFARETGQPFMHGFATAVQAEIAALRGEAKPAKTLADQAERGGLAAGARPVLATVQLSRGLANLGEGRFEDAFADLRRLHDPADPAYQLALRAYCLAELTEAAVRAGQADAMRDVVAELEPLAAVTPSPALHIGLRYARAVLEPGDELFAEALRADLTGWPAERGRVHLAFGEWLRRQRRVVESRTHLRTARETFDALGMTAWAERARRELRSAGESSPNRGPDARDKLTPHELSIAQLAADGLTNREIGQRLYLSHRTVGTHLHRIFPKLGVSSRAELAAMLRTLEG</sequence>
<dbReference type="InterPro" id="IPR036388">
    <property type="entry name" value="WH-like_DNA-bd_sf"/>
</dbReference>
<dbReference type="PROSITE" id="PS00622">
    <property type="entry name" value="HTH_LUXR_1"/>
    <property type="match status" value="1"/>
</dbReference>
<proteinExistence type="predicted"/>
<name>A0ABV0LSU9_9PSEU</name>
<evidence type="ECO:0000313" key="6">
    <source>
        <dbReference type="Proteomes" id="UP001440984"/>
    </source>
</evidence>
<dbReference type="RefSeq" id="WP_348956433.1">
    <property type="nucleotide sequence ID" value="NZ_JBDZYD010000019.1"/>
</dbReference>
<organism evidence="5 6">
    <name type="scientific">Amycolatopsis melonis</name>
    <dbReference type="NCBI Taxonomy" id="3156488"/>
    <lineage>
        <taxon>Bacteria</taxon>
        <taxon>Bacillati</taxon>
        <taxon>Actinomycetota</taxon>
        <taxon>Actinomycetes</taxon>
        <taxon>Pseudonocardiales</taxon>
        <taxon>Pseudonocardiaceae</taxon>
        <taxon>Amycolatopsis</taxon>
    </lineage>
</organism>
<evidence type="ECO:0000259" key="4">
    <source>
        <dbReference type="PROSITE" id="PS50043"/>
    </source>
</evidence>
<dbReference type="SUPFAM" id="SSF46894">
    <property type="entry name" value="C-terminal effector domain of the bipartite response regulators"/>
    <property type="match status" value="1"/>
</dbReference>
<accession>A0ABV0LSU9</accession>
<dbReference type="SMART" id="SM00421">
    <property type="entry name" value="HTH_LUXR"/>
    <property type="match status" value="1"/>
</dbReference>
<gene>
    <name evidence="5" type="ORF">ABJI51_40250</name>
</gene>
<dbReference type="Pfam" id="PF13191">
    <property type="entry name" value="AAA_16"/>
    <property type="match status" value="1"/>
</dbReference>
<keyword evidence="1" id="KW-0547">Nucleotide-binding</keyword>
<dbReference type="PANTHER" id="PTHR16305">
    <property type="entry name" value="TESTICULAR SOLUBLE ADENYLYL CYCLASE"/>
    <property type="match status" value="1"/>
</dbReference>
<dbReference type="InterPro" id="IPR000792">
    <property type="entry name" value="Tscrpt_reg_LuxR_C"/>
</dbReference>
<feature type="compositionally biased region" description="Low complexity" evidence="3">
    <location>
        <begin position="310"/>
        <end position="330"/>
    </location>
</feature>
<dbReference type="InterPro" id="IPR027417">
    <property type="entry name" value="P-loop_NTPase"/>
</dbReference>
<feature type="compositionally biased region" description="Low complexity" evidence="3">
    <location>
        <begin position="362"/>
        <end position="387"/>
    </location>
</feature>